<sequence length="35" mass="4295">MKTNLYPVFLYEIEEELQKLLEVEEYLDLKFDKGN</sequence>
<evidence type="ECO:0000313" key="2">
    <source>
        <dbReference type="Proteomes" id="UP001224122"/>
    </source>
</evidence>
<protein>
    <recommendedName>
        <fullName evidence="3">Sporulation histidine kinase inhibitor Sda</fullName>
    </recommendedName>
</protein>
<organism evidence="1 2">
    <name type="scientific">Neobacillus ginsengisoli</name>
    <dbReference type="NCBI Taxonomy" id="904295"/>
    <lineage>
        <taxon>Bacteria</taxon>
        <taxon>Bacillati</taxon>
        <taxon>Bacillota</taxon>
        <taxon>Bacilli</taxon>
        <taxon>Bacillales</taxon>
        <taxon>Bacillaceae</taxon>
        <taxon>Neobacillus</taxon>
    </lineage>
</organism>
<keyword evidence="2" id="KW-1185">Reference proteome</keyword>
<accession>A0ABT9Y304</accession>
<comment type="caution">
    <text evidence="1">The sequence shown here is derived from an EMBL/GenBank/DDBJ whole genome shotgun (WGS) entry which is preliminary data.</text>
</comment>
<reference evidence="1 2" key="1">
    <citation type="submission" date="2023-07" db="EMBL/GenBank/DDBJ databases">
        <title>Genomic Encyclopedia of Type Strains, Phase IV (KMG-IV): sequencing the most valuable type-strain genomes for metagenomic binning, comparative biology and taxonomic classification.</title>
        <authorList>
            <person name="Goeker M."/>
        </authorList>
    </citation>
    <scope>NUCLEOTIDE SEQUENCE [LARGE SCALE GENOMIC DNA]</scope>
    <source>
        <strain evidence="1 2">DSM 27594</strain>
    </source>
</reference>
<proteinExistence type="predicted"/>
<dbReference type="Proteomes" id="UP001224122">
    <property type="component" value="Unassembled WGS sequence"/>
</dbReference>
<name>A0ABT9Y304_9BACI</name>
<evidence type="ECO:0000313" key="1">
    <source>
        <dbReference type="EMBL" id="MDQ0201915.1"/>
    </source>
</evidence>
<evidence type="ECO:0008006" key="3">
    <source>
        <dbReference type="Google" id="ProtNLM"/>
    </source>
</evidence>
<gene>
    <name evidence="1" type="ORF">J2S10_005126</name>
</gene>
<dbReference type="EMBL" id="JAUSTW010000013">
    <property type="protein sequence ID" value="MDQ0201915.1"/>
    <property type="molecule type" value="Genomic_DNA"/>
</dbReference>